<dbReference type="NCBIfam" id="TIGR01697">
    <property type="entry name" value="PNPH-PUNA-XAPA"/>
    <property type="match status" value="1"/>
</dbReference>
<dbReference type="Gene3D" id="3.40.50.1580">
    <property type="entry name" value="Nucleoside phosphorylase domain"/>
    <property type="match status" value="1"/>
</dbReference>
<dbReference type="PROSITE" id="PS01240">
    <property type="entry name" value="PNP_MTAP_2"/>
    <property type="match status" value="1"/>
</dbReference>
<dbReference type="PANTHER" id="PTHR11904">
    <property type="entry name" value="METHYLTHIOADENOSINE/PURINE NUCLEOSIDE PHOSPHORYLASE"/>
    <property type="match status" value="1"/>
</dbReference>
<protein>
    <recommendedName>
        <fullName evidence="7">Purine nucleoside phosphorylase</fullName>
        <ecNumber evidence="7">2.4.2.1</ecNumber>
    </recommendedName>
    <alternativeName>
        <fullName evidence="7">Inosine-guanosine phosphorylase</fullName>
    </alternativeName>
</protein>
<keyword evidence="5 7" id="KW-0328">Glycosyltransferase</keyword>
<comment type="pathway">
    <text evidence="1 7">Purine metabolism; purine nucleoside salvage.</text>
</comment>
<keyword evidence="10" id="KW-1185">Reference proteome</keyword>
<dbReference type="InterPro" id="IPR000845">
    <property type="entry name" value="Nucleoside_phosphorylase_d"/>
</dbReference>
<dbReference type="SUPFAM" id="SSF53167">
    <property type="entry name" value="Purine and uridine phosphorylases"/>
    <property type="match status" value="1"/>
</dbReference>
<reference evidence="9 10" key="1">
    <citation type="submission" date="2016-11" db="EMBL/GenBank/DDBJ databases">
        <authorList>
            <person name="Jaros S."/>
            <person name="Januszkiewicz K."/>
            <person name="Wedrychowicz H."/>
        </authorList>
    </citation>
    <scope>NUCLEOTIDE SEQUENCE [LARGE SCALE GENOMIC DNA]</scope>
    <source>
        <strain evidence="9 10">DSM 26910</strain>
    </source>
</reference>
<dbReference type="PIRSF" id="PIRSF000477">
    <property type="entry name" value="PurNPase"/>
    <property type="match status" value="1"/>
</dbReference>
<dbReference type="Proteomes" id="UP000184164">
    <property type="component" value="Unassembled WGS sequence"/>
</dbReference>
<dbReference type="Pfam" id="PF01048">
    <property type="entry name" value="PNP_UDP_1"/>
    <property type="match status" value="1"/>
</dbReference>
<comment type="subunit">
    <text evidence="3">Homotrimer.</text>
</comment>
<evidence type="ECO:0000256" key="1">
    <source>
        <dbReference type="ARBA" id="ARBA00005058"/>
    </source>
</evidence>
<evidence type="ECO:0000256" key="7">
    <source>
        <dbReference type="PIRNR" id="PIRNR000477"/>
    </source>
</evidence>
<evidence type="ECO:0000256" key="4">
    <source>
        <dbReference type="ARBA" id="ARBA00022553"/>
    </source>
</evidence>
<evidence type="ECO:0000313" key="9">
    <source>
        <dbReference type="EMBL" id="SHF78013.1"/>
    </source>
</evidence>
<dbReference type="EC" id="2.4.2.1" evidence="7"/>
<dbReference type="FunFam" id="3.40.50.1580:FF:000010">
    <property type="entry name" value="Purine nucleoside phosphorylase"/>
    <property type="match status" value="1"/>
</dbReference>
<evidence type="ECO:0000256" key="6">
    <source>
        <dbReference type="ARBA" id="ARBA00022679"/>
    </source>
</evidence>
<dbReference type="RefSeq" id="WP_073002992.1">
    <property type="nucleotide sequence ID" value="NZ_FQUM01000009.1"/>
</dbReference>
<evidence type="ECO:0000259" key="8">
    <source>
        <dbReference type="Pfam" id="PF01048"/>
    </source>
</evidence>
<keyword evidence="6 7" id="KW-0808">Transferase</keyword>
<dbReference type="AlphaFoldDB" id="A0A1M5EFE1"/>
<gene>
    <name evidence="9" type="ORF">SAMN05444274_10916</name>
</gene>
<dbReference type="EMBL" id="FQUM01000009">
    <property type="protein sequence ID" value="SHF78013.1"/>
    <property type="molecule type" value="Genomic_DNA"/>
</dbReference>
<dbReference type="InterPro" id="IPR011270">
    <property type="entry name" value="Pur_Nuc_Pase_Ino/Guo-sp"/>
</dbReference>
<dbReference type="GO" id="GO:0005737">
    <property type="term" value="C:cytoplasm"/>
    <property type="evidence" value="ECO:0007669"/>
    <property type="project" value="TreeGrafter"/>
</dbReference>
<dbReference type="GO" id="GO:0009116">
    <property type="term" value="P:nucleoside metabolic process"/>
    <property type="evidence" value="ECO:0007669"/>
    <property type="project" value="InterPro"/>
</dbReference>
<sequence length="270" mass="30056">MLEKIKATATYIEERIKARPDTGIILGTGLGGLVNEIEIIDSIPYNEIPNFPVSTVEGHAGRLIFGKLGNREILAMQGRFHFYEGYSMQEVTFPVRVMKFIGVERLFVSNASGGLNPDWKVGDIVLINDHINFFPEHPLRGKNNNELGPRFPDMSKVYDERLRNKAKLIALEHNISIKEGVYIGVSGPTFETPAEYKMFRIFGADIVGMSTVPEVIVAQHSGMKIFGISIITDSGVPGEIVEISHEEVQEVAMKAEPKMTLILKKLIESL</sequence>
<evidence type="ECO:0000256" key="5">
    <source>
        <dbReference type="ARBA" id="ARBA00022676"/>
    </source>
</evidence>
<evidence type="ECO:0000256" key="3">
    <source>
        <dbReference type="ARBA" id="ARBA00011233"/>
    </source>
</evidence>
<dbReference type="OrthoDB" id="1523230at2"/>
<name>A0A1M5EFE1_9BACT</name>
<dbReference type="UniPathway" id="UPA00606"/>
<dbReference type="InterPro" id="IPR035994">
    <property type="entry name" value="Nucleoside_phosphorylase_sf"/>
</dbReference>
<feature type="domain" description="Nucleoside phosphorylase" evidence="8">
    <location>
        <begin position="23"/>
        <end position="268"/>
    </location>
</feature>
<dbReference type="NCBIfam" id="NF006054">
    <property type="entry name" value="PRK08202.1"/>
    <property type="match status" value="1"/>
</dbReference>
<dbReference type="InterPro" id="IPR018099">
    <property type="entry name" value="Purine_phosphorylase-2_CS"/>
</dbReference>
<dbReference type="GO" id="GO:0004731">
    <property type="term" value="F:purine-nucleoside phosphorylase activity"/>
    <property type="evidence" value="ECO:0007669"/>
    <property type="project" value="UniProtKB-EC"/>
</dbReference>
<comment type="function">
    <text evidence="7">The purine nucleoside phosphorylases catalyze the phosphorolytic breakdown of the N-glycosidic bond in the beta-(deoxy)ribonucleoside molecules, with the formation of the corresponding free purine bases and pentose-1-phosphate.</text>
</comment>
<accession>A0A1M5EFE1</accession>
<proteinExistence type="inferred from homology"/>
<dbReference type="InterPro" id="IPR011268">
    <property type="entry name" value="Purine_phosphorylase"/>
</dbReference>
<dbReference type="STRING" id="1484053.SAMN05444274_10916"/>
<keyword evidence="4" id="KW-0597">Phosphoprotein</keyword>
<organism evidence="9 10">
    <name type="scientific">Mariniphaga anaerophila</name>
    <dbReference type="NCBI Taxonomy" id="1484053"/>
    <lineage>
        <taxon>Bacteria</taxon>
        <taxon>Pseudomonadati</taxon>
        <taxon>Bacteroidota</taxon>
        <taxon>Bacteroidia</taxon>
        <taxon>Marinilabiliales</taxon>
        <taxon>Prolixibacteraceae</taxon>
        <taxon>Mariniphaga</taxon>
    </lineage>
</organism>
<dbReference type="CDD" id="cd09009">
    <property type="entry name" value="PNP-EcPNPII_like"/>
    <property type="match status" value="1"/>
</dbReference>
<evidence type="ECO:0000256" key="2">
    <source>
        <dbReference type="ARBA" id="ARBA00006751"/>
    </source>
</evidence>
<dbReference type="PANTHER" id="PTHR11904:SF9">
    <property type="entry name" value="PURINE NUCLEOSIDE PHOSPHORYLASE-RELATED"/>
    <property type="match status" value="1"/>
</dbReference>
<dbReference type="NCBIfam" id="TIGR01700">
    <property type="entry name" value="PNPH"/>
    <property type="match status" value="1"/>
</dbReference>
<evidence type="ECO:0000313" key="10">
    <source>
        <dbReference type="Proteomes" id="UP000184164"/>
    </source>
</evidence>
<comment type="similarity">
    <text evidence="2 7">Belongs to the PNP/MTAP phosphorylase family.</text>
</comment>